<reference evidence="1" key="1">
    <citation type="submission" date="2025-08" db="UniProtKB">
        <authorList>
            <consortium name="Ensembl"/>
        </authorList>
    </citation>
    <scope>IDENTIFICATION</scope>
</reference>
<name>A0A8D0ERT6_STROC</name>
<proteinExistence type="predicted"/>
<keyword evidence="2" id="KW-1185">Reference proteome</keyword>
<dbReference type="Ensembl" id="ENSSOCT00000005747.1">
    <property type="protein sequence ID" value="ENSSOCP00000005589.1"/>
    <property type="gene ID" value="ENSSOCG00000004319.1"/>
</dbReference>
<evidence type="ECO:0000313" key="1">
    <source>
        <dbReference type="Ensembl" id="ENSSOCP00000005589.1"/>
    </source>
</evidence>
<evidence type="ECO:0000313" key="2">
    <source>
        <dbReference type="Proteomes" id="UP000694551"/>
    </source>
</evidence>
<organism evidence="1 2">
    <name type="scientific">Strix occidentalis caurina</name>
    <name type="common">northern spotted owl</name>
    <dbReference type="NCBI Taxonomy" id="311401"/>
    <lineage>
        <taxon>Eukaryota</taxon>
        <taxon>Metazoa</taxon>
        <taxon>Chordata</taxon>
        <taxon>Craniata</taxon>
        <taxon>Vertebrata</taxon>
        <taxon>Euteleostomi</taxon>
        <taxon>Archelosauria</taxon>
        <taxon>Archosauria</taxon>
        <taxon>Dinosauria</taxon>
        <taxon>Saurischia</taxon>
        <taxon>Theropoda</taxon>
        <taxon>Coelurosauria</taxon>
        <taxon>Aves</taxon>
        <taxon>Neognathae</taxon>
        <taxon>Neoaves</taxon>
        <taxon>Telluraves</taxon>
        <taxon>Strigiformes</taxon>
        <taxon>Strigidae</taxon>
        <taxon>Strix</taxon>
    </lineage>
</organism>
<reference evidence="1" key="2">
    <citation type="submission" date="2025-09" db="UniProtKB">
        <authorList>
            <consortium name="Ensembl"/>
        </authorList>
    </citation>
    <scope>IDENTIFICATION</scope>
</reference>
<sequence length="57" mass="6249">SLTSLELKVSLLDVGAGPVLWFNPSQQLSTTQTLAHSLPCPSWMGRESERSKTHGLR</sequence>
<dbReference type="AlphaFoldDB" id="A0A8D0ERT6"/>
<dbReference type="Proteomes" id="UP000694551">
    <property type="component" value="Unplaced"/>
</dbReference>
<protein>
    <submittedName>
        <fullName evidence="1">Uncharacterized protein</fullName>
    </submittedName>
</protein>
<accession>A0A8D0ERT6</accession>